<keyword evidence="3" id="KW-1185">Reference proteome</keyword>
<dbReference type="PANTHER" id="PTHR13174:SF3">
    <property type="entry name" value="D-GLUCURONYL C5-EPIMERASE"/>
    <property type="match status" value="1"/>
</dbReference>
<proteinExistence type="predicted"/>
<dbReference type="InterPro" id="IPR010598">
    <property type="entry name" value="C5-epim_C"/>
</dbReference>
<evidence type="ECO:0000313" key="2">
    <source>
        <dbReference type="EMBL" id="GAA2247936.1"/>
    </source>
</evidence>
<protein>
    <recommendedName>
        <fullName evidence="1">D-glucuronyl C5-epimerase C-terminal domain-containing protein</fullName>
    </recommendedName>
</protein>
<organism evidence="2 3">
    <name type="scientific">Streptomyces indiaensis</name>
    <dbReference type="NCBI Taxonomy" id="284033"/>
    <lineage>
        <taxon>Bacteria</taxon>
        <taxon>Bacillati</taxon>
        <taxon>Actinomycetota</taxon>
        <taxon>Actinomycetes</taxon>
        <taxon>Kitasatosporales</taxon>
        <taxon>Streptomycetaceae</taxon>
        <taxon>Streptomyces</taxon>
    </lineage>
</organism>
<dbReference type="PANTHER" id="PTHR13174">
    <property type="entry name" value="D-GLUCURONYL C5-EPIMERASE"/>
    <property type="match status" value="1"/>
</dbReference>
<evidence type="ECO:0000313" key="3">
    <source>
        <dbReference type="Proteomes" id="UP001501474"/>
    </source>
</evidence>
<dbReference type="Pfam" id="PF06662">
    <property type="entry name" value="C5-epim_C"/>
    <property type="match status" value="1"/>
</dbReference>
<dbReference type="InterPro" id="IPR039721">
    <property type="entry name" value="C5-epimerase"/>
</dbReference>
<dbReference type="InterPro" id="IPR008928">
    <property type="entry name" value="6-hairpin_glycosidase_sf"/>
</dbReference>
<dbReference type="Proteomes" id="UP001501474">
    <property type="component" value="Unassembled WGS sequence"/>
</dbReference>
<comment type="caution">
    <text evidence="2">The sequence shown here is derived from an EMBL/GenBank/DDBJ whole genome shotgun (WGS) entry which is preliminary data.</text>
</comment>
<gene>
    <name evidence="2" type="ORF">GCM10010104_50500</name>
</gene>
<sequence>MRDDRTRAATALVAMAGKAVRDLRRPSFPVDVTTPSGENLTIDQPGRYPLDLRPMTAGSTLDHERVVVTRAATGETYRNPVSVSLYALAQHTGAIAAGPSGVTAAERPPGVQALLCQAGWLRASQDGNGGWRYPVPVPRYGVRPGWYSAMAQGLAVSVMLRAYATTGERSFLDASEGAVELMLRPLEAGGCSHYDQLGRPFPEECPSEPVSHILNGAVFALFGLCELSRHQNGTAHERVASRLRDSLTAFDLGYWTRYDLRHTAPASFAYHCLHVALLTAAGRVLADPRWLTVAHAWDRYTHSPARRLRAAAGKGRFVLKERRDRS</sequence>
<reference evidence="3" key="1">
    <citation type="journal article" date="2019" name="Int. J. Syst. Evol. Microbiol.">
        <title>The Global Catalogue of Microorganisms (GCM) 10K type strain sequencing project: providing services to taxonomists for standard genome sequencing and annotation.</title>
        <authorList>
            <consortium name="The Broad Institute Genomics Platform"/>
            <consortium name="The Broad Institute Genome Sequencing Center for Infectious Disease"/>
            <person name="Wu L."/>
            <person name="Ma J."/>
        </authorList>
    </citation>
    <scope>NUCLEOTIDE SEQUENCE [LARGE SCALE GENOMIC DNA]</scope>
    <source>
        <strain evidence="3">JCM 3053</strain>
    </source>
</reference>
<accession>A0ABP5R2A6</accession>
<dbReference type="EMBL" id="BAAART010000116">
    <property type="protein sequence ID" value="GAA2247936.1"/>
    <property type="molecule type" value="Genomic_DNA"/>
</dbReference>
<feature type="domain" description="D-glucuronyl C5-epimerase C-terminal" evidence="1">
    <location>
        <begin position="125"/>
        <end position="298"/>
    </location>
</feature>
<evidence type="ECO:0000259" key="1">
    <source>
        <dbReference type="Pfam" id="PF06662"/>
    </source>
</evidence>
<dbReference type="SUPFAM" id="SSF48208">
    <property type="entry name" value="Six-hairpin glycosidases"/>
    <property type="match status" value="1"/>
</dbReference>
<name>A0ABP5R2A6_9ACTN</name>